<dbReference type="AlphaFoldDB" id="A0A937X552"/>
<name>A0A937X552_9BACT</name>
<comment type="caution">
    <text evidence="2">The sequence shown here is derived from an EMBL/GenBank/DDBJ whole genome shotgun (WGS) entry which is preliminary data.</text>
</comment>
<dbReference type="SUPFAM" id="SSF103196">
    <property type="entry name" value="Roadblock/LC7 domain"/>
    <property type="match status" value="1"/>
</dbReference>
<dbReference type="SMART" id="SM00960">
    <property type="entry name" value="Robl_LC7"/>
    <property type="match status" value="1"/>
</dbReference>
<dbReference type="EMBL" id="VGJX01000193">
    <property type="protein sequence ID" value="MBM3274364.1"/>
    <property type="molecule type" value="Genomic_DNA"/>
</dbReference>
<accession>A0A937X552</accession>
<dbReference type="GO" id="GO:0032008">
    <property type="term" value="P:positive regulation of TOR signaling"/>
    <property type="evidence" value="ECO:0007669"/>
    <property type="project" value="InterPro"/>
</dbReference>
<feature type="domain" description="Roadblock/LAMTOR2" evidence="1">
    <location>
        <begin position="19"/>
        <end position="109"/>
    </location>
</feature>
<dbReference type="Proteomes" id="UP000703893">
    <property type="component" value="Unassembled WGS sequence"/>
</dbReference>
<dbReference type="Pfam" id="PF03259">
    <property type="entry name" value="Robl_LC7"/>
    <property type="match status" value="1"/>
</dbReference>
<dbReference type="GO" id="GO:0005085">
    <property type="term" value="F:guanyl-nucleotide exchange factor activity"/>
    <property type="evidence" value="ECO:0007669"/>
    <property type="project" value="InterPro"/>
</dbReference>
<dbReference type="PANTHER" id="PTHR13323">
    <property type="entry name" value="LATE ENDOSOMAL/LYSOSOMAL MP1 INTERACTING PROTEIN"/>
    <property type="match status" value="1"/>
</dbReference>
<dbReference type="GO" id="GO:0060090">
    <property type="term" value="F:molecular adaptor activity"/>
    <property type="evidence" value="ECO:0007669"/>
    <property type="project" value="InterPro"/>
</dbReference>
<evidence type="ECO:0000259" key="1">
    <source>
        <dbReference type="SMART" id="SM00960"/>
    </source>
</evidence>
<sequence>MINRVLTNFVVTEEGINRIRKLMHELVSDVDAQAALLVEKSGQIIATDGDTQGLDTQAIASLVSGAFASTRAVARLIGETEFQAMFQQGEKASIFMYALNTNDILVVVFNDISKTGLVKVQTQQTAVALSQEISQMQGPKS</sequence>
<dbReference type="Gene3D" id="3.30.450.30">
    <property type="entry name" value="Dynein light chain 2a, cytoplasmic"/>
    <property type="match status" value="1"/>
</dbReference>
<gene>
    <name evidence="2" type="ORF">FJZ00_04385</name>
</gene>
<evidence type="ECO:0000313" key="3">
    <source>
        <dbReference type="Proteomes" id="UP000703893"/>
    </source>
</evidence>
<evidence type="ECO:0000313" key="2">
    <source>
        <dbReference type="EMBL" id="MBM3274364.1"/>
    </source>
</evidence>
<organism evidence="2 3">
    <name type="scientific">Candidatus Tanganyikabacteria bacterium</name>
    <dbReference type="NCBI Taxonomy" id="2961651"/>
    <lineage>
        <taxon>Bacteria</taxon>
        <taxon>Bacillati</taxon>
        <taxon>Candidatus Sericytochromatia</taxon>
        <taxon>Candidatus Tanganyikabacteria</taxon>
    </lineage>
</organism>
<proteinExistence type="predicted"/>
<reference evidence="2 3" key="1">
    <citation type="submission" date="2019-03" db="EMBL/GenBank/DDBJ databases">
        <title>Lake Tanganyika Metagenome-Assembled Genomes (MAGs).</title>
        <authorList>
            <person name="Tran P."/>
        </authorList>
    </citation>
    <scope>NUCLEOTIDE SEQUENCE [LARGE SCALE GENOMIC DNA]</scope>
    <source>
        <strain evidence="2">K_DeepCast_65m_m2_236</strain>
    </source>
</reference>
<dbReference type="InterPro" id="IPR037587">
    <property type="entry name" value="LAMTOR2-like"/>
</dbReference>
<protein>
    <submittedName>
        <fullName evidence="2">Roadblock/LC7 domain-containing protein</fullName>
    </submittedName>
</protein>
<dbReference type="InterPro" id="IPR004942">
    <property type="entry name" value="Roadblock/LAMTOR2_dom"/>
</dbReference>